<organism evidence="1 2">
    <name type="scientific">Magallana gigas</name>
    <name type="common">Pacific oyster</name>
    <name type="synonym">Crassostrea gigas</name>
    <dbReference type="NCBI Taxonomy" id="29159"/>
    <lineage>
        <taxon>Eukaryota</taxon>
        <taxon>Metazoa</taxon>
        <taxon>Spiralia</taxon>
        <taxon>Lophotrochozoa</taxon>
        <taxon>Mollusca</taxon>
        <taxon>Bivalvia</taxon>
        <taxon>Autobranchia</taxon>
        <taxon>Pteriomorphia</taxon>
        <taxon>Ostreida</taxon>
        <taxon>Ostreoidea</taxon>
        <taxon>Ostreidae</taxon>
        <taxon>Magallana</taxon>
    </lineage>
</organism>
<name>A0A8W8IBF7_MAGGI</name>
<evidence type="ECO:0000313" key="1">
    <source>
        <dbReference type="EnsemblMetazoa" id="G13426.1:cds"/>
    </source>
</evidence>
<proteinExistence type="predicted"/>
<evidence type="ECO:0000313" key="2">
    <source>
        <dbReference type="Proteomes" id="UP000005408"/>
    </source>
</evidence>
<accession>A0A8W8IBF7</accession>
<protein>
    <submittedName>
        <fullName evidence="1">Uncharacterized protein</fullName>
    </submittedName>
</protein>
<dbReference type="EnsemblMetazoa" id="G13426.1">
    <property type="protein sequence ID" value="G13426.1:cds"/>
    <property type="gene ID" value="G13426"/>
</dbReference>
<reference evidence="1" key="1">
    <citation type="submission" date="2022-08" db="UniProtKB">
        <authorList>
            <consortium name="EnsemblMetazoa"/>
        </authorList>
    </citation>
    <scope>IDENTIFICATION</scope>
    <source>
        <strain evidence="1">05x7-T-G4-1.051#20</strain>
    </source>
</reference>
<dbReference type="Proteomes" id="UP000005408">
    <property type="component" value="Unassembled WGS sequence"/>
</dbReference>
<dbReference type="AlphaFoldDB" id="A0A8W8IBF7"/>
<sequence length="150" mass="16788">MEILAGAYGAPSTGHIKSKCSVGLGNSNFENLPREHHQRDDERLGDFLPSCRRVETHAGCTGSLTAHGKTIREGSSSFEIPVQNALVQQEWRVPELLHRLLEFLTPHLTHRYKNVRDRIGSLLSNIFLYDYSITPECTTKSPTGSTLSRK</sequence>
<keyword evidence="2" id="KW-1185">Reference proteome</keyword>